<dbReference type="InterPro" id="IPR020904">
    <property type="entry name" value="Sc_DH/Rdtase_CS"/>
</dbReference>
<dbReference type="Gene3D" id="3.40.50.720">
    <property type="entry name" value="NAD(P)-binding Rossmann-like Domain"/>
    <property type="match status" value="1"/>
</dbReference>
<evidence type="ECO:0000313" key="4">
    <source>
        <dbReference type="Proteomes" id="UP000636579"/>
    </source>
</evidence>
<sequence length="257" mass="25958">MDLFGASAVVTGGASGLGHATARALVEAGAQVVVVDLPDAGGSARRTEAVASIGENAVFWPGDVTEPDTLRDAVAAAVERAPLRAAVSCAGIAAPGKLVGRTGPLSHSEFMKVLSVNVGGTLNLMSHAAEAMRGNAPSGGDRGVLINTASVAAFEGQIGQISYAASKGAVASMTLPAARELAGDGIRVVAIAPGLFETPMLAGLPEKARESLLAKALHPARLGKPEDFAELVMAILANPMLNGETIRLDGAVRLEPR</sequence>
<gene>
    <name evidence="3" type="ORF">H4W26_002078</name>
</gene>
<dbReference type="PRINTS" id="PR00081">
    <property type="entry name" value="GDHRDH"/>
</dbReference>
<dbReference type="PANTHER" id="PTHR43658">
    <property type="entry name" value="SHORT-CHAIN DEHYDROGENASE/REDUCTASE"/>
    <property type="match status" value="1"/>
</dbReference>
<evidence type="ECO:0000313" key="3">
    <source>
        <dbReference type="EMBL" id="MBE1515286.1"/>
    </source>
</evidence>
<keyword evidence="4" id="KW-1185">Reference proteome</keyword>
<organism evidence="3 4">
    <name type="scientific">Nesterenkonia halotolerans</name>
    <dbReference type="NCBI Taxonomy" id="225325"/>
    <lineage>
        <taxon>Bacteria</taxon>
        <taxon>Bacillati</taxon>
        <taxon>Actinomycetota</taxon>
        <taxon>Actinomycetes</taxon>
        <taxon>Micrococcales</taxon>
        <taxon>Micrococcaceae</taxon>
        <taxon>Nesterenkonia</taxon>
    </lineage>
</organism>
<proteinExistence type="inferred from homology"/>
<dbReference type="Pfam" id="PF00106">
    <property type="entry name" value="adh_short"/>
    <property type="match status" value="1"/>
</dbReference>
<dbReference type="PANTHER" id="PTHR43658:SF8">
    <property type="entry name" value="17-BETA-HYDROXYSTEROID DEHYDROGENASE 14-RELATED"/>
    <property type="match status" value="1"/>
</dbReference>
<name>A0ABR9J8G5_9MICC</name>
<reference evidence="3 4" key="1">
    <citation type="submission" date="2020-10" db="EMBL/GenBank/DDBJ databases">
        <title>Sequencing the genomes of 1000 actinobacteria strains.</title>
        <authorList>
            <person name="Klenk H.-P."/>
        </authorList>
    </citation>
    <scope>NUCLEOTIDE SEQUENCE [LARGE SCALE GENOMIC DNA]</scope>
    <source>
        <strain evidence="3 4">DSM 15474</strain>
    </source>
</reference>
<dbReference type="InterPro" id="IPR002347">
    <property type="entry name" value="SDR_fam"/>
</dbReference>
<protein>
    <submittedName>
        <fullName evidence="3">NAD(P)-dependent dehydrogenase (Short-subunit alcohol dehydrogenase family)</fullName>
    </submittedName>
</protein>
<evidence type="ECO:0000256" key="2">
    <source>
        <dbReference type="ARBA" id="ARBA00023002"/>
    </source>
</evidence>
<dbReference type="SUPFAM" id="SSF51735">
    <property type="entry name" value="NAD(P)-binding Rossmann-fold domains"/>
    <property type="match status" value="1"/>
</dbReference>
<evidence type="ECO:0000256" key="1">
    <source>
        <dbReference type="ARBA" id="ARBA00006484"/>
    </source>
</evidence>
<dbReference type="RefSeq" id="WP_192592143.1">
    <property type="nucleotide sequence ID" value="NZ_JADBEE010000002.1"/>
</dbReference>
<dbReference type="Proteomes" id="UP000636579">
    <property type="component" value="Unassembled WGS sequence"/>
</dbReference>
<dbReference type="EMBL" id="JADBEE010000002">
    <property type="protein sequence ID" value="MBE1515286.1"/>
    <property type="molecule type" value="Genomic_DNA"/>
</dbReference>
<dbReference type="InterPro" id="IPR036291">
    <property type="entry name" value="NAD(P)-bd_dom_sf"/>
</dbReference>
<comment type="caution">
    <text evidence="3">The sequence shown here is derived from an EMBL/GenBank/DDBJ whole genome shotgun (WGS) entry which is preliminary data.</text>
</comment>
<keyword evidence="2" id="KW-0560">Oxidoreductase</keyword>
<dbReference type="PROSITE" id="PS00061">
    <property type="entry name" value="ADH_SHORT"/>
    <property type="match status" value="1"/>
</dbReference>
<comment type="similarity">
    <text evidence="1">Belongs to the short-chain dehydrogenases/reductases (SDR) family.</text>
</comment>
<accession>A0ABR9J8G5</accession>